<dbReference type="InterPro" id="IPR039418">
    <property type="entry name" value="LexA-like"/>
</dbReference>
<dbReference type="Gene3D" id="1.10.260.40">
    <property type="entry name" value="lambda repressor-like DNA-binding domains"/>
    <property type="match status" value="1"/>
</dbReference>
<dbReference type="RefSeq" id="WP_109920041.1">
    <property type="nucleotide sequence ID" value="NZ_QGLF01000001.1"/>
</dbReference>
<reference evidence="6" key="1">
    <citation type="submission" date="2018-05" db="EMBL/GenBank/DDBJ databases">
        <title>Zavarzinia sp. HR-AS.</title>
        <authorList>
            <person name="Lee Y."/>
            <person name="Jeon C.O."/>
        </authorList>
    </citation>
    <scope>NUCLEOTIDE SEQUENCE [LARGE SCALE GENOMIC DNA]</scope>
    <source>
        <strain evidence="6">DSM 1231</strain>
    </source>
</reference>
<keyword evidence="1" id="KW-0805">Transcription regulation</keyword>
<dbReference type="InterPro" id="IPR010982">
    <property type="entry name" value="Lambda_DNA-bd_dom_sf"/>
</dbReference>
<dbReference type="Pfam" id="PF01381">
    <property type="entry name" value="HTH_3"/>
    <property type="match status" value="1"/>
</dbReference>
<dbReference type="SUPFAM" id="SSF51306">
    <property type="entry name" value="LexA/Signal peptidase"/>
    <property type="match status" value="1"/>
</dbReference>
<dbReference type="CDD" id="cd00093">
    <property type="entry name" value="HTH_XRE"/>
    <property type="match status" value="1"/>
</dbReference>
<dbReference type="PANTHER" id="PTHR40661">
    <property type="match status" value="1"/>
</dbReference>
<organism evidence="5 6">
    <name type="scientific">Zavarzinia compransoris</name>
    <dbReference type="NCBI Taxonomy" id="1264899"/>
    <lineage>
        <taxon>Bacteria</taxon>
        <taxon>Pseudomonadati</taxon>
        <taxon>Pseudomonadota</taxon>
        <taxon>Alphaproteobacteria</taxon>
        <taxon>Rhodospirillales</taxon>
        <taxon>Zavarziniaceae</taxon>
        <taxon>Zavarzinia</taxon>
    </lineage>
</organism>
<dbReference type="InterPro" id="IPR036286">
    <property type="entry name" value="LexA/Signal_pep-like_sf"/>
</dbReference>
<name>A0A317ECZ2_9PROT</name>
<sequence>MHNRLGEWRRHAGLTQDQLAERAGTVRSQIVKLERGERRLTVDWMLRLAKHLGCEPGDLLPEAPLPAAAGLQAPAPQPWAEAAPLRDLPVCGAARGGANALFVDQGQALEYTFRPAQLAGVANAFAVYAVGDSMEPKFRAGDLLFLNPNLPPVRGCFVVVELGDDEAYVKQFVRQSNDELTLREFNPEPRDLPAIPTRRVKAIHRVVGSWEGQ</sequence>
<dbReference type="SMART" id="SM00530">
    <property type="entry name" value="HTH_XRE"/>
    <property type="match status" value="1"/>
</dbReference>
<evidence type="ECO:0000256" key="3">
    <source>
        <dbReference type="ARBA" id="ARBA00023163"/>
    </source>
</evidence>
<dbReference type="PROSITE" id="PS50943">
    <property type="entry name" value="HTH_CROC1"/>
    <property type="match status" value="1"/>
</dbReference>
<evidence type="ECO:0000313" key="6">
    <source>
        <dbReference type="Proteomes" id="UP000246077"/>
    </source>
</evidence>
<accession>A0A317ECZ2</accession>
<dbReference type="InterPro" id="IPR001387">
    <property type="entry name" value="Cro/C1-type_HTH"/>
</dbReference>
<dbReference type="Gene3D" id="2.10.109.10">
    <property type="entry name" value="Umud Fragment, subunit A"/>
    <property type="match status" value="1"/>
</dbReference>
<dbReference type="CDD" id="cd06529">
    <property type="entry name" value="S24_LexA-like"/>
    <property type="match status" value="1"/>
</dbReference>
<evidence type="ECO:0000259" key="4">
    <source>
        <dbReference type="PROSITE" id="PS50943"/>
    </source>
</evidence>
<comment type="caution">
    <text evidence="5">The sequence shown here is derived from an EMBL/GenBank/DDBJ whole genome shotgun (WGS) entry which is preliminary data.</text>
</comment>
<keyword evidence="3" id="KW-0804">Transcription</keyword>
<dbReference type="InterPro" id="IPR015927">
    <property type="entry name" value="Peptidase_S24_S26A/B/C"/>
</dbReference>
<proteinExistence type="predicted"/>
<feature type="domain" description="HTH cro/C1-type" evidence="4">
    <location>
        <begin position="7"/>
        <end position="59"/>
    </location>
</feature>
<dbReference type="SUPFAM" id="SSF47413">
    <property type="entry name" value="lambda repressor-like DNA-binding domains"/>
    <property type="match status" value="1"/>
</dbReference>
<dbReference type="Pfam" id="PF00717">
    <property type="entry name" value="Peptidase_S24"/>
    <property type="match status" value="1"/>
</dbReference>
<evidence type="ECO:0000313" key="5">
    <source>
        <dbReference type="EMBL" id="PWR24010.1"/>
    </source>
</evidence>
<dbReference type="GO" id="GO:0003677">
    <property type="term" value="F:DNA binding"/>
    <property type="evidence" value="ECO:0007669"/>
    <property type="project" value="UniProtKB-KW"/>
</dbReference>
<dbReference type="EMBL" id="QGLF01000001">
    <property type="protein sequence ID" value="PWR24010.1"/>
    <property type="molecule type" value="Genomic_DNA"/>
</dbReference>
<gene>
    <name evidence="5" type="ORF">DKG75_05565</name>
</gene>
<keyword evidence="6" id="KW-1185">Reference proteome</keyword>
<dbReference type="PANTHER" id="PTHR40661:SF3">
    <property type="entry name" value="FELS-1 PROPHAGE TRANSCRIPTIONAL REGULATOR"/>
    <property type="match status" value="1"/>
</dbReference>
<keyword evidence="2" id="KW-0238">DNA-binding</keyword>
<evidence type="ECO:0000256" key="1">
    <source>
        <dbReference type="ARBA" id="ARBA00023015"/>
    </source>
</evidence>
<dbReference type="Proteomes" id="UP000246077">
    <property type="component" value="Unassembled WGS sequence"/>
</dbReference>
<evidence type="ECO:0000256" key="2">
    <source>
        <dbReference type="ARBA" id="ARBA00023125"/>
    </source>
</evidence>
<protein>
    <submittedName>
        <fullName evidence="5">Transcriptional regulator</fullName>
    </submittedName>
</protein>
<dbReference type="OrthoDB" id="9792157at2"/>
<dbReference type="AlphaFoldDB" id="A0A317ECZ2"/>